<proteinExistence type="predicted"/>
<keyword evidence="3" id="KW-1185">Reference proteome</keyword>
<dbReference type="VEuPathDB" id="AmoebaDB:NAEGRDRAFT_63822"/>
<feature type="region of interest" description="Disordered" evidence="1">
    <location>
        <begin position="39"/>
        <end position="83"/>
    </location>
</feature>
<sequence>MQGHEFAKLVAEELLDRFISTFKTPSLVSKKTLYSNSFKNNTITTPSGLPGGGSGSSGNQVADKKSSPQPQNPPNLFGGVNSIDLNDLETSVDTSHRFDQMMNVEQLSVDDLEQDEFDFNNVNVDEKIFEAKLAEIYLELVYPIIEHCK</sequence>
<dbReference type="Proteomes" id="UP000006671">
    <property type="component" value="Unassembled WGS sequence"/>
</dbReference>
<gene>
    <name evidence="2" type="ORF">NAEGRDRAFT_63822</name>
</gene>
<dbReference type="EMBL" id="GG738852">
    <property type="protein sequence ID" value="EFC47950.1"/>
    <property type="molecule type" value="Genomic_DNA"/>
</dbReference>
<accession>D2V5H3</accession>
<dbReference type="KEGG" id="ngr:NAEGRDRAFT_63822"/>
<dbReference type="InParanoid" id="D2V5H3"/>
<dbReference type="GeneID" id="8849577"/>
<evidence type="ECO:0000313" key="3">
    <source>
        <dbReference type="Proteomes" id="UP000006671"/>
    </source>
</evidence>
<organism evidence="3">
    <name type="scientific">Naegleria gruberi</name>
    <name type="common">Amoeba</name>
    <dbReference type="NCBI Taxonomy" id="5762"/>
    <lineage>
        <taxon>Eukaryota</taxon>
        <taxon>Discoba</taxon>
        <taxon>Heterolobosea</taxon>
        <taxon>Tetramitia</taxon>
        <taxon>Eutetramitia</taxon>
        <taxon>Vahlkampfiidae</taxon>
        <taxon>Naegleria</taxon>
    </lineage>
</organism>
<dbReference type="RefSeq" id="XP_002680694.1">
    <property type="nucleotide sequence ID" value="XM_002680648.1"/>
</dbReference>
<reference evidence="2 3" key="1">
    <citation type="journal article" date="2010" name="Cell">
        <title>The genome of Naegleria gruberi illuminates early eukaryotic versatility.</title>
        <authorList>
            <person name="Fritz-Laylin L.K."/>
            <person name="Prochnik S.E."/>
            <person name="Ginger M.L."/>
            <person name="Dacks J.B."/>
            <person name="Carpenter M.L."/>
            <person name="Field M.C."/>
            <person name="Kuo A."/>
            <person name="Paredez A."/>
            <person name="Chapman J."/>
            <person name="Pham J."/>
            <person name="Shu S."/>
            <person name="Neupane R."/>
            <person name="Cipriano M."/>
            <person name="Mancuso J."/>
            <person name="Tu H."/>
            <person name="Salamov A."/>
            <person name="Lindquist E."/>
            <person name="Shapiro H."/>
            <person name="Lucas S."/>
            <person name="Grigoriev I.V."/>
            <person name="Cande W.Z."/>
            <person name="Fulton C."/>
            <person name="Rokhsar D.S."/>
            <person name="Dawson S.C."/>
        </authorList>
    </citation>
    <scope>NUCLEOTIDE SEQUENCE [LARGE SCALE GENOMIC DNA]</scope>
    <source>
        <strain evidence="2 3">NEG-M</strain>
    </source>
</reference>
<evidence type="ECO:0000313" key="2">
    <source>
        <dbReference type="EMBL" id="EFC47950.1"/>
    </source>
</evidence>
<evidence type="ECO:0000256" key="1">
    <source>
        <dbReference type="SAM" id="MobiDB-lite"/>
    </source>
</evidence>
<name>D2V5H3_NAEGR</name>
<protein>
    <submittedName>
        <fullName evidence="2">Predicted protein</fullName>
    </submittedName>
</protein>
<dbReference type="AlphaFoldDB" id="D2V5H3"/>